<comment type="caution">
    <text evidence="1">The sequence shown here is derived from an EMBL/GenBank/DDBJ whole genome shotgun (WGS) entry which is preliminary data.</text>
</comment>
<keyword evidence="2" id="KW-1185">Reference proteome</keyword>
<proteinExistence type="predicted"/>
<dbReference type="RefSeq" id="WP_253239108.1">
    <property type="nucleotide sequence ID" value="NZ_JAMYJR010000022.1"/>
</dbReference>
<dbReference type="EMBL" id="JAMYJR010000022">
    <property type="protein sequence ID" value="MCO8273019.1"/>
    <property type="molecule type" value="Genomic_DNA"/>
</dbReference>
<evidence type="ECO:0000313" key="2">
    <source>
        <dbReference type="Proteomes" id="UP001523369"/>
    </source>
</evidence>
<sequence length="81" mass="8116">MTTITGVTAAAIQARSTDEAEAIAIGRPTALRPGRRGPGQGTRGAGLGAGLAALTNRGNGSVAEALWFTDLVARAKTAVQK</sequence>
<protein>
    <submittedName>
        <fullName evidence="1">Uncharacterized protein</fullName>
    </submittedName>
</protein>
<accession>A0ABT1DQA8</accession>
<organism evidence="1 2">
    <name type="scientific">Paractinoplanes aksuensis</name>
    <dbReference type="NCBI Taxonomy" id="2939490"/>
    <lineage>
        <taxon>Bacteria</taxon>
        <taxon>Bacillati</taxon>
        <taxon>Actinomycetota</taxon>
        <taxon>Actinomycetes</taxon>
        <taxon>Micromonosporales</taxon>
        <taxon>Micromonosporaceae</taxon>
        <taxon>Paractinoplanes</taxon>
    </lineage>
</organism>
<gene>
    <name evidence="1" type="ORF">M1L60_20700</name>
</gene>
<evidence type="ECO:0000313" key="1">
    <source>
        <dbReference type="EMBL" id="MCO8273019.1"/>
    </source>
</evidence>
<reference evidence="1 2" key="1">
    <citation type="submission" date="2022-06" db="EMBL/GenBank/DDBJ databases">
        <title>New Species of the Genus Actinoplanes, ActinopZanes ferrugineus.</title>
        <authorList>
            <person name="Ding P."/>
        </authorList>
    </citation>
    <scope>NUCLEOTIDE SEQUENCE [LARGE SCALE GENOMIC DNA]</scope>
    <source>
        <strain evidence="1 2">TRM88003</strain>
    </source>
</reference>
<name>A0ABT1DQA8_9ACTN</name>
<dbReference type="Proteomes" id="UP001523369">
    <property type="component" value="Unassembled WGS sequence"/>
</dbReference>